<dbReference type="Pfam" id="PF02482">
    <property type="entry name" value="Ribosomal_S30AE"/>
    <property type="match status" value="1"/>
</dbReference>
<dbReference type="SUPFAM" id="SSF69754">
    <property type="entry name" value="Ribosome binding protein Y (YfiA homologue)"/>
    <property type="match status" value="1"/>
</dbReference>
<dbReference type="EMBL" id="MHLA01000005">
    <property type="protein sequence ID" value="OGZ00255.1"/>
    <property type="molecule type" value="Genomic_DNA"/>
</dbReference>
<dbReference type="STRING" id="1798650.A2945_04475"/>
<dbReference type="InterPro" id="IPR003489">
    <property type="entry name" value="RHF/RaiA"/>
</dbReference>
<protein>
    <submittedName>
        <fullName evidence="1">Ribosomal subunit interface protein</fullName>
    </submittedName>
</protein>
<evidence type="ECO:0000313" key="2">
    <source>
        <dbReference type="Proteomes" id="UP000178880"/>
    </source>
</evidence>
<evidence type="ECO:0000313" key="1">
    <source>
        <dbReference type="EMBL" id="OGZ00255.1"/>
    </source>
</evidence>
<dbReference type="InterPro" id="IPR036567">
    <property type="entry name" value="RHF-like"/>
</dbReference>
<dbReference type="AlphaFoldDB" id="A0A1G2CFU0"/>
<organism evidence="1 2">
    <name type="scientific">Candidatus Liptonbacteria bacterium RIFCSPLOWO2_01_FULL_52_25</name>
    <dbReference type="NCBI Taxonomy" id="1798650"/>
    <lineage>
        <taxon>Bacteria</taxon>
        <taxon>Candidatus Liptoniibacteriota</taxon>
    </lineage>
</organism>
<comment type="caution">
    <text evidence="1">The sequence shown here is derived from an EMBL/GenBank/DDBJ whole genome shotgun (WGS) entry which is preliminary data.</text>
</comment>
<gene>
    <name evidence="1" type="ORF">A2945_04475</name>
</gene>
<dbReference type="Gene3D" id="3.30.160.100">
    <property type="entry name" value="Ribosome hibernation promotion factor-like"/>
    <property type="match status" value="1"/>
</dbReference>
<sequence length="101" mass="11905">MTPSLRTYIDEKFGSLAKFVKHFDETGEAEIWLEVSRTSKHHRHGEVFRVAADLRLPRHILRAEEYAEDVRKAIDQARKVLHSEIEKYRTKFVKPKRGGMK</sequence>
<accession>A0A1G2CFU0</accession>
<dbReference type="Proteomes" id="UP000178880">
    <property type="component" value="Unassembled WGS sequence"/>
</dbReference>
<dbReference type="NCBIfam" id="TIGR00741">
    <property type="entry name" value="yfiA"/>
    <property type="match status" value="1"/>
</dbReference>
<name>A0A1G2CFU0_9BACT</name>
<proteinExistence type="predicted"/>
<reference evidence="1 2" key="1">
    <citation type="journal article" date="2016" name="Nat. Commun.">
        <title>Thousands of microbial genomes shed light on interconnected biogeochemical processes in an aquifer system.</title>
        <authorList>
            <person name="Anantharaman K."/>
            <person name="Brown C.T."/>
            <person name="Hug L.A."/>
            <person name="Sharon I."/>
            <person name="Castelle C.J."/>
            <person name="Probst A.J."/>
            <person name="Thomas B.C."/>
            <person name="Singh A."/>
            <person name="Wilkins M.J."/>
            <person name="Karaoz U."/>
            <person name="Brodie E.L."/>
            <person name="Williams K.H."/>
            <person name="Hubbard S.S."/>
            <person name="Banfield J.F."/>
        </authorList>
    </citation>
    <scope>NUCLEOTIDE SEQUENCE [LARGE SCALE GENOMIC DNA]</scope>
</reference>